<evidence type="ECO:0000256" key="3">
    <source>
        <dbReference type="ARBA" id="ARBA00010136"/>
    </source>
</evidence>
<dbReference type="PANTHER" id="PTHR11533">
    <property type="entry name" value="PROTEASE M1 ZINC METALLOPROTEASE"/>
    <property type="match status" value="1"/>
</dbReference>
<dbReference type="NCBIfam" id="TIGR04183">
    <property type="entry name" value="Por_Secre_tail"/>
    <property type="match status" value="1"/>
</dbReference>
<dbReference type="GO" id="GO:0006508">
    <property type="term" value="P:proteolysis"/>
    <property type="evidence" value="ECO:0007669"/>
    <property type="project" value="UniProtKB-KW"/>
</dbReference>
<proteinExistence type="inferred from homology"/>
<dbReference type="Pfam" id="PF17900">
    <property type="entry name" value="Peptidase_M1_N"/>
    <property type="match status" value="1"/>
</dbReference>
<dbReference type="InterPro" id="IPR045357">
    <property type="entry name" value="Aminopeptidase_N-like_N"/>
</dbReference>
<dbReference type="InterPro" id="IPR042097">
    <property type="entry name" value="Aminopeptidase_N-like_N_sf"/>
</dbReference>
<dbReference type="EMBL" id="DTGZ01000097">
    <property type="protein sequence ID" value="HGV97680.1"/>
    <property type="molecule type" value="Genomic_DNA"/>
</dbReference>
<evidence type="ECO:0000256" key="5">
    <source>
        <dbReference type="ARBA" id="ARBA00015611"/>
    </source>
</evidence>
<dbReference type="EC" id="3.4.11.2" evidence="4"/>
<feature type="domain" description="Aminopeptidase N-like N-terminal" evidence="13">
    <location>
        <begin position="42"/>
        <end position="221"/>
    </location>
</feature>
<dbReference type="Gene3D" id="1.10.390.10">
    <property type="entry name" value="Neutral Protease Domain 2"/>
    <property type="match status" value="1"/>
</dbReference>
<dbReference type="AlphaFoldDB" id="A0A7C4XMB1"/>
<evidence type="ECO:0000256" key="8">
    <source>
        <dbReference type="ARBA" id="ARBA00022723"/>
    </source>
</evidence>
<dbReference type="SUPFAM" id="SSF55486">
    <property type="entry name" value="Metalloproteases ('zincins'), catalytic domain"/>
    <property type="match status" value="1"/>
</dbReference>
<keyword evidence="10" id="KW-0862">Zinc</keyword>
<reference evidence="15" key="1">
    <citation type="journal article" date="2020" name="mSystems">
        <title>Genome- and Community-Level Interaction Insights into Carbon Utilization and Element Cycling Functions of Hydrothermarchaeota in Hydrothermal Sediment.</title>
        <authorList>
            <person name="Zhou Z."/>
            <person name="Liu Y."/>
            <person name="Xu W."/>
            <person name="Pan J."/>
            <person name="Luo Z.H."/>
            <person name="Li M."/>
        </authorList>
    </citation>
    <scope>NUCLEOTIDE SEQUENCE [LARGE SCALE GENOMIC DNA]</scope>
    <source>
        <strain evidence="15">SpSt-774</strain>
    </source>
</reference>
<organism evidence="15">
    <name type="scientific">candidate division WOR-3 bacterium</name>
    <dbReference type="NCBI Taxonomy" id="2052148"/>
    <lineage>
        <taxon>Bacteria</taxon>
        <taxon>Bacteria division WOR-3</taxon>
    </lineage>
</organism>
<dbReference type="GO" id="GO:0008270">
    <property type="term" value="F:zinc ion binding"/>
    <property type="evidence" value="ECO:0007669"/>
    <property type="project" value="InterPro"/>
</dbReference>
<dbReference type="Pfam" id="PF18962">
    <property type="entry name" value="Por_Secre_tail"/>
    <property type="match status" value="1"/>
</dbReference>
<evidence type="ECO:0000256" key="7">
    <source>
        <dbReference type="ARBA" id="ARBA00022670"/>
    </source>
</evidence>
<dbReference type="PRINTS" id="PR00756">
    <property type="entry name" value="ALADIPTASE"/>
</dbReference>
<keyword evidence="8" id="KW-0479">Metal-binding</keyword>
<dbReference type="Pfam" id="PF01433">
    <property type="entry name" value="Peptidase_M1"/>
    <property type="match status" value="1"/>
</dbReference>
<keyword evidence="11" id="KW-0482">Metalloprotease</keyword>
<evidence type="ECO:0000256" key="9">
    <source>
        <dbReference type="ARBA" id="ARBA00022801"/>
    </source>
</evidence>
<dbReference type="InterPro" id="IPR050344">
    <property type="entry name" value="Peptidase_M1_aminopeptidases"/>
</dbReference>
<feature type="domain" description="Peptidase M1 membrane alanine aminopeptidase" evidence="12">
    <location>
        <begin position="274"/>
        <end position="458"/>
    </location>
</feature>
<comment type="catalytic activity">
    <reaction evidence="1">
        <text>Release of an N-terminal amino acid, Xaa-|-Yaa- from a peptide, amide or arylamide. Xaa is preferably Ala, but may be most amino acids including Pro (slow action). When a terminal hydrophobic residue is followed by a prolyl residue, the two may be released as an intact Xaa-Pro dipeptide.</text>
        <dbReference type="EC" id="3.4.11.2"/>
    </reaction>
</comment>
<protein>
    <recommendedName>
        <fullName evidence="5">Aminopeptidase N</fullName>
        <ecNumber evidence="4">3.4.11.2</ecNumber>
    </recommendedName>
</protein>
<keyword evidence="6" id="KW-0031">Aminopeptidase</keyword>
<evidence type="ECO:0000256" key="2">
    <source>
        <dbReference type="ARBA" id="ARBA00001947"/>
    </source>
</evidence>
<keyword evidence="9" id="KW-0378">Hydrolase</keyword>
<dbReference type="GO" id="GO:0042277">
    <property type="term" value="F:peptide binding"/>
    <property type="evidence" value="ECO:0007669"/>
    <property type="project" value="TreeGrafter"/>
</dbReference>
<comment type="caution">
    <text evidence="15">The sequence shown here is derived from an EMBL/GenBank/DDBJ whole genome shotgun (WGS) entry which is preliminary data.</text>
</comment>
<dbReference type="PANTHER" id="PTHR11533:SF174">
    <property type="entry name" value="PUROMYCIN-SENSITIVE AMINOPEPTIDASE-RELATED"/>
    <property type="match status" value="1"/>
</dbReference>
<comment type="cofactor">
    <cofactor evidence="2">
        <name>Zn(2+)</name>
        <dbReference type="ChEBI" id="CHEBI:29105"/>
    </cofactor>
</comment>
<evidence type="ECO:0000259" key="14">
    <source>
        <dbReference type="Pfam" id="PF18962"/>
    </source>
</evidence>
<comment type="similarity">
    <text evidence="3">Belongs to the peptidase M1 family.</text>
</comment>
<dbReference type="InterPro" id="IPR026444">
    <property type="entry name" value="Secre_tail"/>
</dbReference>
<evidence type="ECO:0000259" key="13">
    <source>
        <dbReference type="Pfam" id="PF17900"/>
    </source>
</evidence>
<dbReference type="InterPro" id="IPR027268">
    <property type="entry name" value="Peptidase_M4/M1_CTD_sf"/>
</dbReference>
<evidence type="ECO:0000256" key="10">
    <source>
        <dbReference type="ARBA" id="ARBA00022833"/>
    </source>
</evidence>
<dbReference type="InterPro" id="IPR014782">
    <property type="entry name" value="Peptidase_M1_dom"/>
</dbReference>
<evidence type="ECO:0000256" key="11">
    <source>
        <dbReference type="ARBA" id="ARBA00023049"/>
    </source>
</evidence>
<dbReference type="GO" id="GO:0005737">
    <property type="term" value="C:cytoplasm"/>
    <property type="evidence" value="ECO:0007669"/>
    <property type="project" value="TreeGrafter"/>
</dbReference>
<dbReference type="CDD" id="cd09603">
    <property type="entry name" value="M1_APN_like"/>
    <property type="match status" value="1"/>
</dbReference>
<evidence type="ECO:0000256" key="1">
    <source>
        <dbReference type="ARBA" id="ARBA00000098"/>
    </source>
</evidence>
<dbReference type="Gene3D" id="2.60.40.1730">
    <property type="entry name" value="tricorn interacting facor f3 domain"/>
    <property type="match status" value="1"/>
</dbReference>
<gene>
    <name evidence="15" type="ORF">ENV60_05225</name>
</gene>
<evidence type="ECO:0000259" key="12">
    <source>
        <dbReference type="Pfam" id="PF01433"/>
    </source>
</evidence>
<evidence type="ECO:0000256" key="6">
    <source>
        <dbReference type="ARBA" id="ARBA00022438"/>
    </source>
</evidence>
<feature type="domain" description="Secretion system C-terminal sorting" evidence="14">
    <location>
        <begin position="570"/>
        <end position="635"/>
    </location>
</feature>
<evidence type="ECO:0000313" key="15">
    <source>
        <dbReference type="EMBL" id="HGV97680.1"/>
    </source>
</evidence>
<dbReference type="GO" id="GO:0016285">
    <property type="term" value="F:alanyl aminopeptidase activity"/>
    <property type="evidence" value="ECO:0007669"/>
    <property type="project" value="UniProtKB-EC"/>
</dbReference>
<evidence type="ECO:0000256" key="4">
    <source>
        <dbReference type="ARBA" id="ARBA00012564"/>
    </source>
</evidence>
<dbReference type="SUPFAM" id="SSF63737">
    <property type="entry name" value="Leukotriene A4 hydrolase N-terminal domain"/>
    <property type="match status" value="1"/>
</dbReference>
<dbReference type="GO" id="GO:0043171">
    <property type="term" value="P:peptide catabolic process"/>
    <property type="evidence" value="ECO:0007669"/>
    <property type="project" value="TreeGrafter"/>
</dbReference>
<dbReference type="GO" id="GO:0070006">
    <property type="term" value="F:metalloaminopeptidase activity"/>
    <property type="evidence" value="ECO:0007669"/>
    <property type="project" value="TreeGrafter"/>
</dbReference>
<keyword evidence="7" id="KW-0645">Protease</keyword>
<dbReference type="GO" id="GO:0016020">
    <property type="term" value="C:membrane"/>
    <property type="evidence" value="ECO:0007669"/>
    <property type="project" value="TreeGrafter"/>
</dbReference>
<dbReference type="GO" id="GO:0005615">
    <property type="term" value="C:extracellular space"/>
    <property type="evidence" value="ECO:0007669"/>
    <property type="project" value="TreeGrafter"/>
</dbReference>
<dbReference type="InterPro" id="IPR001930">
    <property type="entry name" value="Peptidase_M1"/>
</dbReference>
<accession>A0A7C4XMB1</accession>
<name>A0A7C4XMB1_UNCW3</name>
<sequence length="649" mass="75918">MSIIFLLFMEWGGDFKEAKFYCPRTNLLPARAESLHSFDVLKYELDVNVPMTARTLEGVNQIKCRSNTNGLNFVTLHSYTLTIDSVKVNNTYVTYSTANETLHINLPQTFNYGDTFIIYIRYHGFWNVTGSQTGFCYWPENYNSSTYHSIAYTLGEPWDARRWMPCYDEPFDKADQGCIIKVTAPDSFVVCANGNLINVTNNPNGTKTWTYQETKPITTYLMHFGVSRYARWSQWYHTNTGDSIEIRHFVWPEDSVQSISAFLYLPSAMYLFDSLYGDYPFDRYGQDAVYPFMWGGMEHQQQTTIHRWWILWGSENGMAHELAHQWWGDMVTCVDFRNIWLNEGFATYSDANYNWFRFGHQYFIQTMEDRAQDYFSSDAQWRHPIYDPPFSELFEWGHTYCKASWVLHMLRYLNPDQFFNALGVYRDSFAYGCASTEDLKGILNQVYGTDLTWFFDEWVYGQGYPVYNIYWDCVPSGSGYLLTISIHQDQTNAPPVFHMPVEILLHTGLTDTLIKIPITTSPTYFELSLNQDVDSIVFDPNTWILGKAFIHTGIEEQVTRNEYLKISYSNPARHFRLSYRIGQNSNVGFKIYDATGRMIEEIKVKMQKPGNYQIQIPELPAGIYFIKMILKTEKVKEIYERIEKIVIVR</sequence>